<dbReference type="EMBL" id="JBDPZN010000007">
    <property type="protein sequence ID" value="MEO3683821.1"/>
    <property type="molecule type" value="Genomic_DNA"/>
</dbReference>
<sequence>MSIYKSSNRVKNQTLSLSHLRKIWGSEQNVSDKLLSEVSEELNSNVNMCQLNTELRMCHFIAQVMHEVGGKFNLEENLNYSEMALISTFSNYGRTPSDAKNHAYNRATNKKADIEAIANHAYANRMGNGSVESGDGWKYRGRGMLQLTGKSNYISMKTKHNNLWSASVDFVANPDLLLQPKFAVRSALIFWLEHQLYKKADIGASRMVTDSITKVINSKTTSYSERHDNLTDLLKRKVFKDVF</sequence>
<dbReference type="PANTHER" id="PTHR34408:SF2">
    <property type="entry name" value="CELL WALL-BINDING PROTEIN YWSB"/>
    <property type="match status" value="1"/>
</dbReference>
<dbReference type="Gene3D" id="1.10.530.10">
    <property type="match status" value="1"/>
</dbReference>
<name>A0ABV0FV53_9GAMM</name>
<dbReference type="PANTHER" id="PTHR34408">
    <property type="entry name" value="FAMILY PROTEIN, PUTATIVE-RELATED"/>
    <property type="match status" value="1"/>
</dbReference>
<gene>
    <name evidence="1" type="ORF">ABHN84_16210</name>
</gene>
<dbReference type="Proteomes" id="UP001477278">
    <property type="component" value="Unassembled WGS sequence"/>
</dbReference>
<evidence type="ECO:0008006" key="3">
    <source>
        <dbReference type="Google" id="ProtNLM"/>
    </source>
</evidence>
<dbReference type="InterPro" id="IPR023346">
    <property type="entry name" value="Lysozyme-like_dom_sf"/>
</dbReference>
<evidence type="ECO:0000313" key="2">
    <source>
        <dbReference type="Proteomes" id="UP001477278"/>
    </source>
</evidence>
<reference evidence="1 2" key="1">
    <citation type="submission" date="2024-05" db="EMBL/GenBank/DDBJ databases">
        <title>Genome sequencing of Marine Estuary Bacteria, Shewanella vesiculosa and S. baltica, and Pseudomonas syringae.</title>
        <authorList>
            <person name="Gurung A."/>
            <person name="Maclea K.S."/>
        </authorList>
    </citation>
    <scope>NUCLEOTIDE SEQUENCE [LARGE SCALE GENOMIC DNA]</scope>
    <source>
        <strain evidence="1 2">1A</strain>
    </source>
</reference>
<dbReference type="InterPro" id="IPR052354">
    <property type="entry name" value="Cell_Wall_Dynamics_Protein"/>
</dbReference>
<comment type="caution">
    <text evidence="1">The sequence shown here is derived from an EMBL/GenBank/DDBJ whole genome shotgun (WGS) entry which is preliminary data.</text>
</comment>
<dbReference type="RefSeq" id="WP_347690654.1">
    <property type="nucleotide sequence ID" value="NZ_JBDPZN010000007.1"/>
</dbReference>
<dbReference type="SUPFAM" id="SSF53955">
    <property type="entry name" value="Lysozyme-like"/>
    <property type="match status" value="1"/>
</dbReference>
<keyword evidence="2" id="KW-1185">Reference proteome</keyword>
<organism evidence="1 2">
    <name type="scientific">Shewanella vesiculosa</name>
    <dbReference type="NCBI Taxonomy" id="518738"/>
    <lineage>
        <taxon>Bacteria</taxon>
        <taxon>Pseudomonadati</taxon>
        <taxon>Pseudomonadota</taxon>
        <taxon>Gammaproteobacteria</taxon>
        <taxon>Alteromonadales</taxon>
        <taxon>Shewanellaceae</taxon>
        <taxon>Shewanella</taxon>
    </lineage>
</organism>
<accession>A0ABV0FV53</accession>
<evidence type="ECO:0000313" key="1">
    <source>
        <dbReference type="EMBL" id="MEO3683821.1"/>
    </source>
</evidence>
<protein>
    <recommendedName>
        <fullName evidence="3">Glycoside hydrolase family 19 protein</fullName>
    </recommendedName>
</protein>
<proteinExistence type="predicted"/>